<feature type="transmembrane region" description="Helical" evidence="6">
    <location>
        <begin position="57"/>
        <end position="77"/>
    </location>
</feature>
<feature type="transmembrane region" description="Helical" evidence="6">
    <location>
        <begin position="29"/>
        <end position="45"/>
    </location>
</feature>
<gene>
    <name evidence="7" type="primary">lrgA</name>
    <name evidence="7" type="ORF">AW08_01799</name>
</gene>
<keyword evidence="4 6" id="KW-1133">Transmembrane helix</keyword>
<dbReference type="EMBL" id="JFAX01000009">
    <property type="protein sequence ID" value="EXI67538.1"/>
    <property type="molecule type" value="Genomic_DNA"/>
</dbReference>
<dbReference type="AlphaFoldDB" id="A0A011MCS6"/>
<feature type="transmembrane region" description="Helical" evidence="6">
    <location>
        <begin position="83"/>
        <end position="109"/>
    </location>
</feature>
<dbReference type="PANTHER" id="PTHR33931:SF2">
    <property type="entry name" value="HOLIN-LIKE PROTEIN CIDA"/>
    <property type="match status" value="1"/>
</dbReference>
<dbReference type="Proteomes" id="UP000020218">
    <property type="component" value="Unassembled WGS sequence"/>
</dbReference>
<evidence type="ECO:0000256" key="5">
    <source>
        <dbReference type="ARBA" id="ARBA00023136"/>
    </source>
</evidence>
<accession>A0A011MCS6</accession>
<evidence type="ECO:0000256" key="1">
    <source>
        <dbReference type="ARBA" id="ARBA00004651"/>
    </source>
</evidence>
<dbReference type="Pfam" id="PF03788">
    <property type="entry name" value="LrgA"/>
    <property type="match status" value="1"/>
</dbReference>
<evidence type="ECO:0000313" key="7">
    <source>
        <dbReference type="EMBL" id="EXI67538.1"/>
    </source>
</evidence>
<dbReference type="GO" id="GO:0005886">
    <property type="term" value="C:plasma membrane"/>
    <property type="evidence" value="ECO:0007669"/>
    <property type="project" value="UniProtKB-SubCell"/>
</dbReference>
<evidence type="ECO:0000256" key="6">
    <source>
        <dbReference type="SAM" id="Phobius"/>
    </source>
</evidence>
<reference evidence="7" key="1">
    <citation type="submission" date="2014-02" db="EMBL/GenBank/DDBJ databases">
        <title>Expanding our view of genomic diversity in Candidatus Accumulibacter clades.</title>
        <authorList>
            <person name="Skennerton C.T."/>
            <person name="Barr J.J."/>
            <person name="Slater F.R."/>
            <person name="Bond P.L."/>
            <person name="Tyson G.W."/>
        </authorList>
    </citation>
    <scope>NUCLEOTIDE SEQUENCE [LARGE SCALE GENOMIC DNA]</scope>
</reference>
<evidence type="ECO:0000256" key="3">
    <source>
        <dbReference type="ARBA" id="ARBA00022692"/>
    </source>
</evidence>
<keyword evidence="5 6" id="KW-0472">Membrane</keyword>
<dbReference type="InterPro" id="IPR005538">
    <property type="entry name" value="LrgA/CidA"/>
</dbReference>
<keyword evidence="8" id="KW-1185">Reference proteome</keyword>
<protein>
    <submittedName>
        <fullName evidence="7">Antiholin-like protein LrgA</fullName>
    </submittedName>
</protein>
<evidence type="ECO:0000256" key="4">
    <source>
        <dbReference type="ARBA" id="ARBA00022989"/>
    </source>
</evidence>
<proteinExistence type="predicted"/>
<organism evidence="7 8">
    <name type="scientific">Candidatus Accumulibacter adjunctus</name>
    <dbReference type="NCBI Taxonomy" id="1454001"/>
    <lineage>
        <taxon>Bacteria</taxon>
        <taxon>Pseudomonadati</taxon>
        <taxon>Pseudomonadota</taxon>
        <taxon>Betaproteobacteria</taxon>
        <taxon>Candidatus Accumulibacter</taxon>
    </lineage>
</organism>
<name>A0A011MCS6_9PROT</name>
<evidence type="ECO:0000313" key="8">
    <source>
        <dbReference type="Proteomes" id="UP000020218"/>
    </source>
</evidence>
<comment type="caution">
    <text evidence="7">The sequence shown here is derived from an EMBL/GenBank/DDBJ whole genome shotgun (WGS) entry which is preliminary data.</text>
</comment>
<evidence type="ECO:0000256" key="2">
    <source>
        <dbReference type="ARBA" id="ARBA00022475"/>
    </source>
</evidence>
<comment type="subcellular location">
    <subcellularLocation>
        <location evidence="1">Cell membrane</location>
        <topology evidence="1">Multi-pass membrane protein</topology>
    </subcellularLocation>
</comment>
<dbReference type="STRING" id="1454001.AW08_01799"/>
<dbReference type="PANTHER" id="PTHR33931">
    <property type="entry name" value="HOLIN-LIKE PROTEIN CIDA-RELATED"/>
    <property type="match status" value="1"/>
</dbReference>
<keyword evidence="3 6" id="KW-0812">Transmembrane</keyword>
<keyword evidence="2" id="KW-1003">Cell membrane</keyword>
<dbReference type="PATRIC" id="fig|1454001.3.peg.1832"/>
<sequence>MIGAITLLLVFQLVGEVIARGLALPIPGPVIGMALLFVALCWRGGPSTELRTTAQGMLQHLSLLFIPAGTGIMLHFQRMSDELLPLLVSLLVSTVVTIAVTALALRFLARRSDRQARTR</sequence>